<dbReference type="Proteomes" id="UP000053030">
    <property type="component" value="Unassembled WGS sequence"/>
</dbReference>
<keyword evidence="3" id="KW-1185">Reference proteome</keyword>
<dbReference type="AlphaFoldDB" id="A0A837NE75"/>
<proteinExistence type="predicted"/>
<protein>
    <recommendedName>
        <fullName evidence="4">DUF3137 domain-containing protein</fullName>
    </recommendedName>
</protein>
<evidence type="ECO:0008006" key="4">
    <source>
        <dbReference type="Google" id="ProtNLM"/>
    </source>
</evidence>
<keyword evidence="1" id="KW-1133">Transmembrane helix</keyword>
<keyword evidence="1" id="KW-0472">Membrane</keyword>
<reference evidence="2 3" key="1">
    <citation type="submission" date="2015-08" db="EMBL/GenBank/DDBJ databases">
        <title>Genome sequencing and assembly of the deep-sea bacterium Idiomarina zobellii.</title>
        <authorList>
            <person name="Mithoefer S.D."/>
            <person name="Rheaume B.A."/>
            <person name="MacLea K.S."/>
        </authorList>
    </citation>
    <scope>NUCLEOTIDE SEQUENCE [LARGE SCALE GENOMIC DNA]</scope>
    <source>
        <strain evidence="2 3">KMM 231</strain>
    </source>
</reference>
<sequence>MLPTVLYYKNNKALISLLNTIKSKVSLSRSREELDVVISELKSFPGGYQLKTKVYWAIFTGLLLATTVFGYWDWSQRQYFQQSTWIIIAIGGLLTVLAGITAYYPHHLMSKVSHALLQRDGLLDNNLTLVSFNGKATAQQFQQRFSEFNRGNYSREIKELFKGSYQGDEYSFDYHYYHFHYVDERIVTETYTDSNGRVRTRTRREYDHYDRYGLILPFGLLRNFVVIGFNLPGAGKATYKPASNRFNRVFKVIAASQIEAAKAMKPTVVVAFEELSNVLSKINFEVNDAADLCLSFADKDLIATPNKVNISEFDAFIEALEGEQEFEKLRATLSHVHYVMTKLDSNF</sequence>
<organism evidence="2 3">
    <name type="scientific">Idiomarina zobellii</name>
    <dbReference type="NCBI Taxonomy" id="86103"/>
    <lineage>
        <taxon>Bacteria</taxon>
        <taxon>Pseudomonadati</taxon>
        <taxon>Pseudomonadota</taxon>
        <taxon>Gammaproteobacteria</taxon>
        <taxon>Alteromonadales</taxon>
        <taxon>Idiomarinaceae</taxon>
        <taxon>Idiomarina</taxon>
    </lineage>
</organism>
<accession>A0A837NE75</accession>
<feature type="transmembrane region" description="Helical" evidence="1">
    <location>
        <begin position="84"/>
        <end position="104"/>
    </location>
</feature>
<dbReference type="OrthoDB" id="6638271at2"/>
<dbReference type="EMBL" id="LHSG01000001">
    <property type="protein sequence ID" value="KPD25164.1"/>
    <property type="molecule type" value="Genomic_DNA"/>
</dbReference>
<evidence type="ECO:0000313" key="3">
    <source>
        <dbReference type="Proteomes" id="UP000053030"/>
    </source>
</evidence>
<evidence type="ECO:0000256" key="1">
    <source>
        <dbReference type="SAM" id="Phobius"/>
    </source>
</evidence>
<keyword evidence="1" id="KW-0812">Transmembrane</keyword>
<gene>
    <name evidence="2" type="ORF">AFK76_00875</name>
</gene>
<comment type="caution">
    <text evidence="2">The sequence shown here is derived from an EMBL/GenBank/DDBJ whole genome shotgun (WGS) entry which is preliminary data.</text>
</comment>
<name>A0A837NE75_9GAMM</name>
<evidence type="ECO:0000313" key="2">
    <source>
        <dbReference type="EMBL" id="KPD25164.1"/>
    </source>
</evidence>
<feature type="transmembrane region" description="Helical" evidence="1">
    <location>
        <begin position="54"/>
        <end position="72"/>
    </location>
</feature>